<feature type="compositionally biased region" description="Basic and acidic residues" evidence="2">
    <location>
        <begin position="97"/>
        <end position="109"/>
    </location>
</feature>
<dbReference type="Proteomes" id="UP001187682">
    <property type="component" value="Unassembled WGS sequence"/>
</dbReference>
<comment type="caution">
    <text evidence="4">The sequence shown here is derived from an EMBL/GenBank/DDBJ whole genome shotgun (WGS) entry which is preliminary data.</text>
</comment>
<evidence type="ECO:0000313" key="4">
    <source>
        <dbReference type="EMBL" id="SPO06798.1"/>
    </source>
</evidence>
<dbReference type="PANTHER" id="PTHR37542:SF3">
    <property type="entry name" value="PRION-INHIBITION AND PROPAGATION HELO DOMAIN-CONTAINING PROTEIN"/>
    <property type="match status" value="1"/>
</dbReference>
<dbReference type="Gene3D" id="1.20.120.1020">
    <property type="entry name" value="Prion-inhibition and propagation, HeLo domain"/>
    <property type="match status" value="1"/>
</dbReference>
<keyword evidence="5" id="KW-1185">Reference proteome</keyword>
<gene>
    <name evidence="4" type="ORF">DNG_09492</name>
</gene>
<dbReference type="InterPro" id="IPR029498">
    <property type="entry name" value="HeLo_dom"/>
</dbReference>
<evidence type="ECO:0000256" key="2">
    <source>
        <dbReference type="SAM" id="MobiDB-lite"/>
    </source>
</evidence>
<name>A0AAE8N7P2_9PEZI</name>
<feature type="domain" description="Prion-inhibition and propagation HeLo" evidence="3">
    <location>
        <begin position="4"/>
        <end position="199"/>
    </location>
</feature>
<organism evidence="4 5">
    <name type="scientific">Cephalotrichum gorgonifer</name>
    <dbReference type="NCBI Taxonomy" id="2041049"/>
    <lineage>
        <taxon>Eukaryota</taxon>
        <taxon>Fungi</taxon>
        <taxon>Dikarya</taxon>
        <taxon>Ascomycota</taxon>
        <taxon>Pezizomycotina</taxon>
        <taxon>Sordariomycetes</taxon>
        <taxon>Hypocreomycetidae</taxon>
        <taxon>Microascales</taxon>
        <taxon>Microascaceae</taxon>
        <taxon>Cephalotrichum</taxon>
    </lineage>
</organism>
<accession>A0AAE8N7P2</accession>
<feature type="compositionally biased region" description="Acidic residues" evidence="2">
    <location>
        <begin position="111"/>
        <end position="122"/>
    </location>
</feature>
<evidence type="ECO:0000313" key="5">
    <source>
        <dbReference type="Proteomes" id="UP001187682"/>
    </source>
</evidence>
<dbReference type="PANTHER" id="PTHR37542">
    <property type="entry name" value="HELO DOMAIN-CONTAINING PROTEIN-RELATED"/>
    <property type="match status" value="1"/>
</dbReference>
<protein>
    <recommendedName>
        <fullName evidence="3">Prion-inhibition and propagation HeLo domain-containing protein</fullName>
    </recommendedName>
</protein>
<dbReference type="EMBL" id="ONZQ02000017">
    <property type="protein sequence ID" value="SPO06798.1"/>
    <property type="molecule type" value="Genomic_DNA"/>
</dbReference>
<feature type="coiled-coil region" evidence="1">
    <location>
        <begin position="163"/>
        <end position="193"/>
    </location>
</feature>
<dbReference type="InterPro" id="IPR038305">
    <property type="entry name" value="HeLo_sf"/>
</dbReference>
<feature type="region of interest" description="Disordered" evidence="2">
    <location>
        <begin position="97"/>
        <end position="126"/>
    </location>
</feature>
<dbReference type="Pfam" id="PF14479">
    <property type="entry name" value="HeLo"/>
    <property type="match status" value="1"/>
</dbReference>
<proteinExistence type="predicted"/>
<sequence>MDPLSAASNITSLISSILQGVGYIQLARNFDDDLKVHQIRLDLIRLRLSRWGLAVGLFHTESEGEDPEGHKKAALGDNAEQIEDILSEIKNALDKAKRASEKMEPKAAEGEGPDDDDDEDGDISPPRFKRLQLKIRQIVTKRLHRVGDHWKGAKWIVYKKEQCEALTTKIIELINQLEEIAKAGDKLEELSREECDGMGDSLKTLLEVAGKVDPLLVTSATQKVEGEAAAKGVSVSAGVNNGVQMGVNYGSFKGISFGTGNSITNQFG</sequence>
<evidence type="ECO:0000259" key="3">
    <source>
        <dbReference type="Pfam" id="PF14479"/>
    </source>
</evidence>
<evidence type="ECO:0000256" key="1">
    <source>
        <dbReference type="SAM" id="Coils"/>
    </source>
</evidence>
<dbReference type="AlphaFoldDB" id="A0AAE8N7P2"/>
<reference evidence="4" key="1">
    <citation type="submission" date="2018-03" db="EMBL/GenBank/DDBJ databases">
        <authorList>
            <person name="Guldener U."/>
        </authorList>
    </citation>
    <scope>NUCLEOTIDE SEQUENCE</scope>
</reference>
<keyword evidence="1" id="KW-0175">Coiled coil</keyword>